<gene>
    <name evidence="1" type="ORF">L1049_020498</name>
</gene>
<dbReference type="AlphaFoldDB" id="A0AAP0XAS5"/>
<accession>A0AAP0XAS5</accession>
<dbReference type="InterPro" id="IPR004158">
    <property type="entry name" value="DUF247_pln"/>
</dbReference>
<reference evidence="1 2" key="1">
    <citation type="journal article" date="2024" name="Plant J.">
        <title>Genome sequences and population genomics reveal climatic adaptation and genomic divergence between two closely related sweetgum species.</title>
        <authorList>
            <person name="Xu W.Q."/>
            <person name="Ren C.Q."/>
            <person name="Zhang X.Y."/>
            <person name="Comes H.P."/>
            <person name="Liu X.H."/>
            <person name="Li Y.G."/>
            <person name="Kettle C.J."/>
            <person name="Jalonen R."/>
            <person name="Gaisberger H."/>
            <person name="Ma Y.Z."/>
            <person name="Qiu Y.X."/>
        </authorList>
    </citation>
    <scope>NUCLEOTIDE SEQUENCE [LARGE SCALE GENOMIC DNA]</scope>
    <source>
        <strain evidence="1">Hangzhou</strain>
    </source>
</reference>
<dbReference type="PANTHER" id="PTHR31549:SF80">
    <property type="entry name" value="OS12G0481000 PROTEIN"/>
    <property type="match status" value="1"/>
</dbReference>
<evidence type="ECO:0000313" key="2">
    <source>
        <dbReference type="Proteomes" id="UP001415857"/>
    </source>
</evidence>
<comment type="caution">
    <text evidence="1">The sequence shown here is derived from an EMBL/GenBank/DDBJ whole genome shotgun (WGS) entry which is preliminary data.</text>
</comment>
<dbReference type="EMBL" id="JBBPBK010000001">
    <property type="protein sequence ID" value="KAK9292525.1"/>
    <property type="molecule type" value="Genomic_DNA"/>
</dbReference>
<proteinExistence type="predicted"/>
<organism evidence="1 2">
    <name type="scientific">Liquidambar formosana</name>
    <name type="common">Formosan gum</name>
    <dbReference type="NCBI Taxonomy" id="63359"/>
    <lineage>
        <taxon>Eukaryota</taxon>
        <taxon>Viridiplantae</taxon>
        <taxon>Streptophyta</taxon>
        <taxon>Embryophyta</taxon>
        <taxon>Tracheophyta</taxon>
        <taxon>Spermatophyta</taxon>
        <taxon>Magnoliopsida</taxon>
        <taxon>eudicotyledons</taxon>
        <taxon>Gunneridae</taxon>
        <taxon>Pentapetalae</taxon>
        <taxon>Saxifragales</taxon>
        <taxon>Altingiaceae</taxon>
        <taxon>Liquidambar</taxon>
    </lineage>
</organism>
<dbReference type="Pfam" id="PF03140">
    <property type="entry name" value="DUF247"/>
    <property type="match status" value="1"/>
</dbReference>
<dbReference type="PANTHER" id="PTHR31549">
    <property type="entry name" value="PROTEIN, PUTATIVE (DUF247)-RELATED-RELATED"/>
    <property type="match status" value="1"/>
</dbReference>
<protein>
    <submittedName>
        <fullName evidence="1">Uncharacterized protein</fullName>
    </submittedName>
</protein>
<name>A0AAP0XAS5_LIQFO</name>
<sequence length="213" mass="24267">MVVCRKRKSPVRGCWSEEVIGDQKSLVRGSSRKSRFPLLAVQGYQCKLTIAGERRGELFLKLMNLDGCFMLEILHLMTETLDDYALNDPIFSHHGRASFKNPPEKVRPRTLTMKASGDGCEIIGSATELDKARIRFKRSKNQSIKDISFCGGVLKLPQIAVDDATESMFLNLNSFRAFPYWGRQRGDILCPIHEQHHWQCRGCFPSTLPRDHL</sequence>
<evidence type="ECO:0000313" key="1">
    <source>
        <dbReference type="EMBL" id="KAK9292525.1"/>
    </source>
</evidence>
<keyword evidence="2" id="KW-1185">Reference proteome</keyword>
<dbReference type="Proteomes" id="UP001415857">
    <property type="component" value="Unassembled WGS sequence"/>
</dbReference>